<gene>
    <name evidence="2" type="ORF">H9797_02570</name>
</gene>
<feature type="transmembrane region" description="Helical" evidence="1">
    <location>
        <begin position="72"/>
        <end position="93"/>
    </location>
</feature>
<feature type="transmembrane region" description="Helical" evidence="1">
    <location>
        <begin position="5"/>
        <end position="23"/>
    </location>
</feature>
<evidence type="ECO:0000256" key="1">
    <source>
        <dbReference type="SAM" id="Phobius"/>
    </source>
</evidence>
<dbReference type="AlphaFoldDB" id="A0A9D2H096"/>
<evidence type="ECO:0008006" key="4">
    <source>
        <dbReference type="Google" id="ProtNLM"/>
    </source>
</evidence>
<protein>
    <recommendedName>
        <fullName evidence="4">DUF1294 domain-containing protein</fullName>
    </recommendedName>
</protein>
<keyword evidence="1" id="KW-0472">Membrane</keyword>
<dbReference type="EMBL" id="DXAJ01000038">
    <property type="protein sequence ID" value="HJA02248.1"/>
    <property type="molecule type" value="Genomic_DNA"/>
</dbReference>
<feature type="transmembrane region" description="Helical" evidence="1">
    <location>
        <begin position="43"/>
        <end position="65"/>
    </location>
</feature>
<keyword evidence="1" id="KW-1133">Transmembrane helix</keyword>
<reference evidence="2" key="2">
    <citation type="submission" date="2021-04" db="EMBL/GenBank/DDBJ databases">
        <authorList>
            <person name="Gilroy R."/>
        </authorList>
    </citation>
    <scope>NUCLEOTIDE SEQUENCE</scope>
    <source>
        <strain evidence="2">CHK156-179</strain>
    </source>
</reference>
<proteinExistence type="predicted"/>
<comment type="caution">
    <text evidence="2">The sequence shown here is derived from an EMBL/GenBank/DDBJ whole genome shotgun (WGS) entry which is preliminary data.</text>
</comment>
<evidence type="ECO:0000313" key="3">
    <source>
        <dbReference type="Proteomes" id="UP000824221"/>
    </source>
</evidence>
<dbReference type="Proteomes" id="UP000824221">
    <property type="component" value="Unassembled WGS sequence"/>
</dbReference>
<sequence length="101" mass="11426">MRGTVLFYVLVAVYILAVNFYGFRLVKSQYEEGETETKLRGEVVRMLLTAALGGALAQFITMLVLRFRLKNLVLMIALPLLSVLNGYCFYLIFQAIANLNL</sequence>
<accession>A0A9D2H096</accession>
<reference evidence="2" key="1">
    <citation type="journal article" date="2021" name="PeerJ">
        <title>Extensive microbial diversity within the chicken gut microbiome revealed by metagenomics and culture.</title>
        <authorList>
            <person name="Gilroy R."/>
            <person name="Ravi A."/>
            <person name="Getino M."/>
            <person name="Pursley I."/>
            <person name="Horton D.L."/>
            <person name="Alikhan N.F."/>
            <person name="Baker D."/>
            <person name="Gharbi K."/>
            <person name="Hall N."/>
            <person name="Watson M."/>
            <person name="Adriaenssens E.M."/>
            <person name="Foster-Nyarko E."/>
            <person name="Jarju S."/>
            <person name="Secka A."/>
            <person name="Antonio M."/>
            <person name="Oren A."/>
            <person name="Chaudhuri R.R."/>
            <person name="La Ragione R."/>
            <person name="Hildebrand F."/>
            <person name="Pallen M.J."/>
        </authorList>
    </citation>
    <scope>NUCLEOTIDE SEQUENCE</scope>
    <source>
        <strain evidence="2">CHK156-179</strain>
    </source>
</reference>
<evidence type="ECO:0000313" key="2">
    <source>
        <dbReference type="EMBL" id="HJA02248.1"/>
    </source>
</evidence>
<organism evidence="2 3">
    <name type="scientific">Candidatus Gallimonas gallistercoris</name>
    <dbReference type="NCBI Taxonomy" id="2838602"/>
    <lineage>
        <taxon>Bacteria</taxon>
        <taxon>Bacillati</taxon>
        <taxon>Bacillota</taxon>
        <taxon>Clostridia</taxon>
        <taxon>Candidatus Gallimonas</taxon>
    </lineage>
</organism>
<name>A0A9D2H096_9FIRM</name>
<keyword evidence="1" id="KW-0812">Transmembrane</keyword>